<evidence type="ECO:0000313" key="5">
    <source>
        <dbReference type="Proteomes" id="UP001370348"/>
    </source>
</evidence>
<dbReference type="Pfam" id="PF05036">
    <property type="entry name" value="SPOR"/>
    <property type="match status" value="1"/>
</dbReference>
<dbReference type="InterPro" id="IPR036680">
    <property type="entry name" value="SPOR-like_sf"/>
</dbReference>
<dbReference type="RefSeq" id="WP_394828859.1">
    <property type="nucleotide sequence ID" value="NZ_CP089984.1"/>
</dbReference>
<feature type="compositionally biased region" description="Polar residues" evidence="1">
    <location>
        <begin position="1"/>
        <end position="12"/>
    </location>
</feature>
<dbReference type="PROSITE" id="PS51724">
    <property type="entry name" value="SPOR"/>
    <property type="match status" value="1"/>
</dbReference>
<reference evidence="4 5" key="1">
    <citation type="submission" date="2021-12" db="EMBL/GenBank/DDBJ databases">
        <title>Discovery of the Pendulisporaceae a myxobacterial family with distinct sporulation behavior and unique specialized metabolism.</title>
        <authorList>
            <person name="Garcia R."/>
            <person name="Popoff A."/>
            <person name="Bader C.D."/>
            <person name="Loehr J."/>
            <person name="Walesch S."/>
            <person name="Walt C."/>
            <person name="Boldt J."/>
            <person name="Bunk B."/>
            <person name="Haeckl F.J.F.P.J."/>
            <person name="Gunesch A.P."/>
            <person name="Birkelbach J."/>
            <person name="Nuebel U."/>
            <person name="Pietschmann T."/>
            <person name="Bach T."/>
            <person name="Mueller R."/>
        </authorList>
    </citation>
    <scope>NUCLEOTIDE SEQUENCE [LARGE SCALE GENOMIC DNA]</scope>
    <source>
        <strain evidence="4 5">MSr11954</strain>
    </source>
</reference>
<feature type="transmembrane region" description="Helical" evidence="2">
    <location>
        <begin position="33"/>
        <end position="54"/>
    </location>
</feature>
<dbReference type="InterPro" id="IPR007730">
    <property type="entry name" value="SPOR-like_dom"/>
</dbReference>
<protein>
    <submittedName>
        <fullName evidence="4">SPOR domain-containing protein</fullName>
    </submittedName>
</protein>
<organism evidence="4 5">
    <name type="scientific">Pendulispora albinea</name>
    <dbReference type="NCBI Taxonomy" id="2741071"/>
    <lineage>
        <taxon>Bacteria</taxon>
        <taxon>Pseudomonadati</taxon>
        <taxon>Myxococcota</taxon>
        <taxon>Myxococcia</taxon>
        <taxon>Myxococcales</taxon>
        <taxon>Sorangiineae</taxon>
        <taxon>Pendulisporaceae</taxon>
        <taxon>Pendulispora</taxon>
    </lineage>
</organism>
<keyword evidence="5" id="KW-1185">Reference proteome</keyword>
<dbReference type="Proteomes" id="UP001370348">
    <property type="component" value="Chromosome"/>
</dbReference>
<gene>
    <name evidence="4" type="ORF">LZC94_18615</name>
</gene>
<dbReference type="InterPro" id="IPR052521">
    <property type="entry name" value="Cell_div_SPOR-domain"/>
</dbReference>
<dbReference type="Gene3D" id="3.30.70.1070">
    <property type="entry name" value="Sporulation related repeat"/>
    <property type="match status" value="1"/>
</dbReference>
<name>A0ABZ2M9Q4_9BACT</name>
<dbReference type="EMBL" id="CP089984">
    <property type="protein sequence ID" value="WXB19235.1"/>
    <property type="molecule type" value="Genomic_DNA"/>
</dbReference>
<dbReference type="PANTHER" id="PTHR38687">
    <property type="entry name" value="CELL DIVISION PROTEIN DEDD-RELATED"/>
    <property type="match status" value="1"/>
</dbReference>
<proteinExistence type="predicted"/>
<evidence type="ECO:0000313" key="4">
    <source>
        <dbReference type="EMBL" id="WXB19235.1"/>
    </source>
</evidence>
<evidence type="ECO:0000256" key="2">
    <source>
        <dbReference type="SAM" id="Phobius"/>
    </source>
</evidence>
<keyword evidence="2" id="KW-1133">Transmembrane helix</keyword>
<evidence type="ECO:0000256" key="1">
    <source>
        <dbReference type="SAM" id="MobiDB-lite"/>
    </source>
</evidence>
<feature type="region of interest" description="Disordered" evidence="1">
    <location>
        <begin position="1"/>
        <end position="31"/>
    </location>
</feature>
<keyword evidence="2" id="KW-0472">Membrane</keyword>
<keyword evidence="2" id="KW-0812">Transmembrane</keyword>
<dbReference type="SUPFAM" id="SSF110997">
    <property type="entry name" value="Sporulation related repeat"/>
    <property type="match status" value="1"/>
</dbReference>
<feature type="domain" description="SPOR" evidence="3">
    <location>
        <begin position="189"/>
        <end position="269"/>
    </location>
</feature>
<dbReference type="PANTHER" id="PTHR38687:SF1">
    <property type="entry name" value="CELL DIVISION PROTEIN DEDD"/>
    <property type="match status" value="1"/>
</dbReference>
<accession>A0ABZ2M9Q4</accession>
<feature type="compositionally biased region" description="Basic and acidic residues" evidence="1">
    <location>
        <begin position="13"/>
        <end position="31"/>
    </location>
</feature>
<sequence>MEPGSHPSTTNADGRDGEHHEGSDPAPEEKTPLGITLTFLALGGACIVFAVAALSGRKSSAPTYVDPLGDLVAQHARAANSGAPYTAKPTDLGSHEVTFPGILSDKDRPTTALAAVRGNSARFVAGAQDARDAGAPMASLPAGPMPGVSLPAQAVLEASPVVTRPRDALTRVASESGQIGQPAAPSVPVGREGGYQLQISSFRARDEAARFADQLRARGHKAYVREAHVPGRGTWYRVRVGPFGSQQAAAQYRSRFEAKEHVVPFVMKPQEADAE</sequence>
<evidence type="ECO:0000259" key="3">
    <source>
        <dbReference type="PROSITE" id="PS51724"/>
    </source>
</evidence>